<gene>
    <name evidence="8" type="ORF">AYI68_g3181</name>
</gene>
<dbReference type="Gene3D" id="1.10.45.10">
    <property type="entry name" value="Vanillyl-alcohol Oxidase, Chain A, domain 4"/>
    <property type="match status" value="1"/>
</dbReference>
<dbReference type="InterPro" id="IPR016166">
    <property type="entry name" value="FAD-bd_PCMH"/>
</dbReference>
<dbReference type="SUPFAM" id="SSF55103">
    <property type="entry name" value="FAD-linked oxidases, C-terminal domain"/>
    <property type="match status" value="1"/>
</dbReference>
<dbReference type="OrthoDB" id="5332616at2759"/>
<proteinExistence type="inferred from homology"/>
<comment type="catalytic activity">
    <reaction evidence="6">
        <text>(R)-lactate + 2 Fe(III)-[cytochrome c] = 2 Fe(II)-[cytochrome c] + pyruvate + 2 H(+)</text>
        <dbReference type="Rhea" id="RHEA:13521"/>
        <dbReference type="Rhea" id="RHEA-COMP:10350"/>
        <dbReference type="Rhea" id="RHEA-COMP:14399"/>
        <dbReference type="ChEBI" id="CHEBI:15361"/>
        <dbReference type="ChEBI" id="CHEBI:15378"/>
        <dbReference type="ChEBI" id="CHEBI:16004"/>
        <dbReference type="ChEBI" id="CHEBI:29033"/>
        <dbReference type="ChEBI" id="CHEBI:29034"/>
        <dbReference type="EC" id="1.1.2.4"/>
    </reaction>
</comment>
<dbReference type="Pfam" id="PF01565">
    <property type="entry name" value="FAD_binding_4"/>
    <property type="match status" value="1"/>
</dbReference>
<dbReference type="InterPro" id="IPR004113">
    <property type="entry name" value="FAD-bd_oxidored_4_C"/>
</dbReference>
<evidence type="ECO:0000313" key="8">
    <source>
        <dbReference type="EMBL" id="OLY82692.1"/>
    </source>
</evidence>
<organism evidence="8 9">
    <name type="scientific">Smittium mucronatum</name>
    <dbReference type="NCBI Taxonomy" id="133383"/>
    <lineage>
        <taxon>Eukaryota</taxon>
        <taxon>Fungi</taxon>
        <taxon>Fungi incertae sedis</taxon>
        <taxon>Zoopagomycota</taxon>
        <taxon>Kickxellomycotina</taxon>
        <taxon>Harpellomycetes</taxon>
        <taxon>Harpellales</taxon>
        <taxon>Legeriomycetaceae</taxon>
        <taxon>Smittium</taxon>
    </lineage>
</organism>
<evidence type="ECO:0000256" key="2">
    <source>
        <dbReference type="ARBA" id="ARBA00008000"/>
    </source>
</evidence>
<dbReference type="InterPro" id="IPR036318">
    <property type="entry name" value="FAD-bd_PCMH-like_sf"/>
</dbReference>
<dbReference type="AlphaFoldDB" id="A0A1R0H0N1"/>
<evidence type="ECO:0000313" key="9">
    <source>
        <dbReference type="Proteomes" id="UP000187455"/>
    </source>
</evidence>
<accession>A0A1R0H0N1</accession>
<evidence type="ECO:0000256" key="3">
    <source>
        <dbReference type="ARBA" id="ARBA00022630"/>
    </source>
</evidence>
<dbReference type="FunFam" id="1.10.45.10:FF:000001">
    <property type="entry name" value="D-lactate dehydrogenase mitochondrial"/>
    <property type="match status" value="1"/>
</dbReference>
<dbReference type="GO" id="GO:0071949">
    <property type="term" value="F:FAD binding"/>
    <property type="evidence" value="ECO:0007669"/>
    <property type="project" value="InterPro"/>
</dbReference>
<comment type="cofactor">
    <cofactor evidence="1">
        <name>FAD</name>
        <dbReference type="ChEBI" id="CHEBI:57692"/>
    </cofactor>
</comment>
<dbReference type="STRING" id="133383.A0A1R0H0N1"/>
<evidence type="ECO:0000256" key="6">
    <source>
        <dbReference type="ARBA" id="ARBA00051436"/>
    </source>
</evidence>
<keyword evidence="4" id="KW-0274">FAD</keyword>
<sequence>MNRIRNLDLDSNVLVCDAGCILQDLDNHLDHCHIGGNVSTNAGGIRYLRYGSLHGSVLGLEVVLADGTVLNNLSTLRKDSTGYDIKQIFIGAEGTLGVVTGVSIVVPQKPKSMEFSLFSHSMADPLSLEFDYYILIEIGGSNSAHDEQKFENLFNDLQDSGTIGDGILLQGGKAEKMWHLRESMIYSHNKFGQTLTFDISIPVAYMEDAVLEMRRKFADLEINRRFSSSPDAPHLRYVTGFGHLGDGNLHLNVVVDRYNAETTHIFETSIFEYAAGHHGSISAEHGLGSIKPEFLHFSKSPEMVAAMHKIKHAFDPNGILNPYKVLPTEQ</sequence>
<protein>
    <submittedName>
        <fullName evidence="8">D-2-hydroxyglutarate dehydrogenase, mitochondrial</fullName>
    </submittedName>
</protein>
<dbReference type="InterPro" id="IPR006094">
    <property type="entry name" value="Oxid_FAD_bind_N"/>
</dbReference>
<evidence type="ECO:0000256" key="4">
    <source>
        <dbReference type="ARBA" id="ARBA00022827"/>
    </source>
</evidence>
<keyword evidence="3" id="KW-0285">Flavoprotein</keyword>
<dbReference type="SUPFAM" id="SSF56176">
    <property type="entry name" value="FAD-binding/transporter-associated domain-like"/>
    <property type="match status" value="1"/>
</dbReference>
<comment type="caution">
    <text evidence="8">The sequence shown here is derived from an EMBL/GenBank/DDBJ whole genome shotgun (WGS) entry which is preliminary data.</text>
</comment>
<dbReference type="InterPro" id="IPR051264">
    <property type="entry name" value="FAD-oxidored/transferase_4"/>
</dbReference>
<comment type="similarity">
    <text evidence="2">Belongs to the FAD-binding oxidoreductase/transferase type 4 family.</text>
</comment>
<dbReference type="InterPro" id="IPR016164">
    <property type="entry name" value="FAD-linked_Oxase-like_C"/>
</dbReference>
<evidence type="ECO:0000256" key="1">
    <source>
        <dbReference type="ARBA" id="ARBA00001974"/>
    </source>
</evidence>
<dbReference type="Proteomes" id="UP000187455">
    <property type="component" value="Unassembled WGS sequence"/>
</dbReference>
<dbReference type="Gene3D" id="3.30.70.2190">
    <property type="match status" value="1"/>
</dbReference>
<dbReference type="InterPro" id="IPR016169">
    <property type="entry name" value="FAD-bd_PCMH_sub2"/>
</dbReference>
<dbReference type="PANTHER" id="PTHR43716:SF1">
    <property type="entry name" value="D-2-HYDROXYGLUTARATE DEHYDROGENASE, MITOCHONDRIAL"/>
    <property type="match status" value="1"/>
</dbReference>
<dbReference type="PANTHER" id="PTHR43716">
    <property type="entry name" value="D-2-HYDROXYGLUTARATE DEHYDROGENASE, MITOCHONDRIAL"/>
    <property type="match status" value="1"/>
</dbReference>
<dbReference type="Pfam" id="PF02913">
    <property type="entry name" value="FAD-oxidase_C"/>
    <property type="match status" value="1"/>
</dbReference>
<name>A0A1R0H0N1_9FUNG</name>
<feature type="domain" description="FAD-binding PCMH-type" evidence="7">
    <location>
        <begin position="1"/>
        <end position="109"/>
    </location>
</feature>
<reference evidence="8 9" key="1">
    <citation type="journal article" date="2016" name="Mol. Biol. Evol.">
        <title>Genome-Wide Survey of Gut Fungi (Harpellales) Reveals the First Horizontally Transferred Ubiquitin Gene from a Mosquito Host.</title>
        <authorList>
            <person name="Wang Y."/>
            <person name="White M.M."/>
            <person name="Kvist S."/>
            <person name="Moncalvo J.M."/>
        </authorList>
    </citation>
    <scope>NUCLEOTIDE SEQUENCE [LARGE SCALE GENOMIC DNA]</scope>
    <source>
        <strain evidence="8 9">ALG-7-W6</strain>
    </source>
</reference>
<dbReference type="GO" id="GO:0004458">
    <property type="term" value="F:D-lactate dehydrogenase (cytochrome) activity"/>
    <property type="evidence" value="ECO:0007669"/>
    <property type="project" value="UniProtKB-EC"/>
</dbReference>
<keyword evidence="9" id="KW-1185">Reference proteome</keyword>
<dbReference type="Gene3D" id="3.30.465.10">
    <property type="match status" value="1"/>
</dbReference>
<evidence type="ECO:0000256" key="5">
    <source>
        <dbReference type="ARBA" id="ARBA00023002"/>
    </source>
</evidence>
<dbReference type="Gene3D" id="3.30.70.2740">
    <property type="match status" value="1"/>
</dbReference>
<dbReference type="PROSITE" id="PS51387">
    <property type="entry name" value="FAD_PCMH"/>
    <property type="match status" value="1"/>
</dbReference>
<dbReference type="EMBL" id="LSSL01001319">
    <property type="protein sequence ID" value="OLY82692.1"/>
    <property type="molecule type" value="Genomic_DNA"/>
</dbReference>
<evidence type="ECO:0000259" key="7">
    <source>
        <dbReference type="PROSITE" id="PS51387"/>
    </source>
</evidence>
<keyword evidence="5" id="KW-0560">Oxidoreductase</keyword>
<dbReference type="InterPro" id="IPR016171">
    <property type="entry name" value="Vanillyl_alc_oxidase_C-sub2"/>
</dbReference>